<accession>A0A9P6DMR5</accession>
<evidence type="ECO:0000256" key="5">
    <source>
        <dbReference type="SAM" id="MobiDB-lite"/>
    </source>
</evidence>
<comment type="subcellular location">
    <subcellularLocation>
        <location evidence="1">Membrane</location>
        <topology evidence="1">Multi-pass membrane protein</topology>
    </subcellularLocation>
</comment>
<feature type="transmembrane region" description="Helical" evidence="6">
    <location>
        <begin position="377"/>
        <end position="396"/>
    </location>
</feature>
<name>A0A9P6DMR5_9AGAM</name>
<keyword evidence="3 6" id="KW-1133">Transmembrane helix</keyword>
<evidence type="ECO:0000256" key="3">
    <source>
        <dbReference type="ARBA" id="ARBA00022989"/>
    </source>
</evidence>
<reference evidence="7" key="1">
    <citation type="journal article" date="2020" name="Nat. Commun.">
        <title>Large-scale genome sequencing of mycorrhizal fungi provides insights into the early evolution of symbiotic traits.</title>
        <authorList>
            <person name="Miyauchi S."/>
            <person name="Kiss E."/>
            <person name="Kuo A."/>
            <person name="Drula E."/>
            <person name="Kohler A."/>
            <person name="Sanchez-Garcia M."/>
            <person name="Morin E."/>
            <person name="Andreopoulos B."/>
            <person name="Barry K.W."/>
            <person name="Bonito G."/>
            <person name="Buee M."/>
            <person name="Carver A."/>
            <person name="Chen C."/>
            <person name="Cichocki N."/>
            <person name="Clum A."/>
            <person name="Culley D."/>
            <person name="Crous P.W."/>
            <person name="Fauchery L."/>
            <person name="Girlanda M."/>
            <person name="Hayes R.D."/>
            <person name="Keri Z."/>
            <person name="LaButti K."/>
            <person name="Lipzen A."/>
            <person name="Lombard V."/>
            <person name="Magnuson J."/>
            <person name="Maillard F."/>
            <person name="Murat C."/>
            <person name="Nolan M."/>
            <person name="Ohm R.A."/>
            <person name="Pangilinan J."/>
            <person name="Pereira M.F."/>
            <person name="Perotto S."/>
            <person name="Peter M."/>
            <person name="Pfister S."/>
            <person name="Riley R."/>
            <person name="Sitrit Y."/>
            <person name="Stielow J.B."/>
            <person name="Szollosi G."/>
            <person name="Zifcakova L."/>
            <person name="Stursova M."/>
            <person name="Spatafora J.W."/>
            <person name="Tedersoo L."/>
            <person name="Vaario L.M."/>
            <person name="Yamada A."/>
            <person name="Yan M."/>
            <person name="Wang P."/>
            <person name="Xu J."/>
            <person name="Bruns T."/>
            <person name="Baldrian P."/>
            <person name="Vilgalys R."/>
            <person name="Dunand C."/>
            <person name="Henrissat B."/>
            <person name="Grigoriev I.V."/>
            <person name="Hibbett D."/>
            <person name="Nagy L.G."/>
            <person name="Martin F.M."/>
        </authorList>
    </citation>
    <scope>NUCLEOTIDE SEQUENCE</scope>
    <source>
        <strain evidence="7">UP504</strain>
    </source>
</reference>
<comment type="caution">
    <text evidence="7">The sequence shown here is derived from an EMBL/GenBank/DDBJ whole genome shotgun (WGS) entry which is preliminary data.</text>
</comment>
<dbReference type="Proteomes" id="UP000886523">
    <property type="component" value="Unassembled WGS sequence"/>
</dbReference>
<evidence type="ECO:0000313" key="7">
    <source>
        <dbReference type="EMBL" id="KAF9507187.1"/>
    </source>
</evidence>
<dbReference type="Gene3D" id="1.20.1250.20">
    <property type="entry name" value="MFS general substrate transporter like domains"/>
    <property type="match status" value="1"/>
</dbReference>
<evidence type="ECO:0008006" key="9">
    <source>
        <dbReference type="Google" id="ProtNLM"/>
    </source>
</evidence>
<dbReference type="GO" id="GO:0000329">
    <property type="term" value="C:fungal-type vacuole membrane"/>
    <property type="evidence" value="ECO:0007669"/>
    <property type="project" value="TreeGrafter"/>
</dbReference>
<dbReference type="PANTHER" id="PTHR21576:SF160">
    <property type="entry name" value="NODULIN-LIKE DOMAIN-CONTAINING PROTEIN"/>
    <property type="match status" value="1"/>
</dbReference>
<dbReference type="AlphaFoldDB" id="A0A9P6DMR5"/>
<feature type="transmembrane region" description="Helical" evidence="6">
    <location>
        <begin position="122"/>
        <end position="145"/>
    </location>
</feature>
<dbReference type="EMBL" id="MU129088">
    <property type="protein sequence ID" value="KAF9507187.1"/>
    <property type="molecule type" value="Genomic_DNA"/>
</dbReference>
<evidence type="ECO:0000313" key="8">
    <source>
        <dbReference type="Proteomes" id="UP000886523"/>
    </source>
</evidence>
<dbReference type="InterPro" id="IPR011701">
    <property type="entry name" value="MFS"/>
</dbReference>
<dbReference type="Pfam" id="PF07690">
    <property type="entry name" value="MFS_1"/>
    <property type="match status" value="1"/>
</dbReference>
<evidence type="ECO:0000256" key="1">
    <source>
        <dbReference type="ARBA" id="ARBA00004141"/>
    </source>
</evidence>
<proteinExistence type="predicted"/>
<keyword evidence="8" id="KW-1185">Reference proteome</keyword>
<sequence>MPPTGRETTDLPHPAQYHWQVGLAGNVGVYSTGPVWGKIADRQGPKPLFLLAIFLLCSGYLGIKAFYDGVFSIPGTPANTMTPAFFVLVTFSYFTGAGGNAGLTASLNATAKSFPDKTRATVTGLVVSGFGLSAFLFSTIAHTIFPGNTSTFLLVLALGTALPMGLGFFIVKPILAESSAPLTGRSTDVDPSTLHMPLPSSPSTGHPVSRIRSSSLDKGRSMSPVSSFDLPAADFGIAPPGTADDGLSSHHMHDLDNFGESSLNEELDEDFPSPPHAHKHEHIVDIHGKKLVFSINFWLLSSIVSLLAGTGIMWINNVGSIAQALVAQGSPDHWDEERAAKIQAAQVSTISVMNCIGRIAIGVSSDFGKHKYNLQRVMWLIPISIGFIASQMLALYTTRPENLFLPSATLGLAYGAMFSHATVVALDWFGLPHFSTNWGWVGIAPVIGGNVFSIAFGRNLDEHASPDLPTSSNPVARAISDLGDILGRRAGGNAERLCFDGSSCYAASLKMTVVASIIAAALSAWATWRDRTILEPLLHADARVMMRREGPDADESDALLEA</sequence>
<organism evidence="7 8">
    <name type="scientific">Hydnum rufescens UP504</name>
    <dbReference type="NCBI Taxonomy" id="1448309"/>
    <lineage>
        <taxon>Eukaryota</taxon>
        <taxon>Fungi</taxon>
        <taxon>Dikarya</taxon>
        <taxon>Basidiomycota</taxon>
        <taxon>Agaricomycotina</taxon>
        <taxon>Agaricomycetes</taxon>
        <taxon>Cantharellales</taxon>
        <taxon>Hydnaceae</taxon>
        <taxon>Hydnum</taxon>
    </lineage>
</organism>
<dbReference type="PANTHER" id="PTHR21576">
    <property type="entry name" value="UNCHARACTERIZED NODULIN-LIKE PROTEIN"/>
    <property type="match status" value="1"/>
</dbReference>
<feature type="transmembrane region" description="Helical" evidence="6">
    <location>
        <begin position="48"/>
        <end position="67"/>
    </location>
</feature>
<feature type="transmembrane region" description="Helical" evidence="6">
    <location>
        <begin position="151"/>
        <end position="171"/>
    </location>
</feature>
<evidence type="ECO:0000256" key="2">
    <source>
        <dbReference type="ARBA" id="ARBA00022692"/>
    </source>
</evidence>
<dbReference type="GO" id="GO:0022857">
    <property type="term" value="F:transmembrane transporter activity"/>
    <property type="evidence" value="ECO:0007669"/>
    <property type="project" value="InterPro"/>
</dbReference>
<protein>
    <recommendedName>
        <fullName evidence="9">MFS general substrate transporter</fullName>
    </recommendedName>
</protein>
<feature type="transmembrane region" description="Helical" evidence="6">
    <location>
        <begin position="297"/>
        <end position="315"/>
    </location>
</feature>
<feature type="compositionally biased region" description="Polar residues" evidence="5">
    <location>
        <begin position="201"/>
        <end position="214"/>
    </location>
</feature>
<dbReference type="OrthoDB" id="410267at2759"/>
<feature type="transmembrane region" description="Helical" evidence="6">
    <location>
        <begin position="403"/>
        <end position="426"/>
    </location>
</feature>
<dbReference type="SUPFAM" id="SSF103473">
    <property type="entry name" value="MFS general substrate transporter"/>
    <property type="match status" value="1"/>
</dbReference>
<feature type="region of interest" description="Disordered" evidence="5">
    <location>
        <begin position="185"/>
        <end position="224"/>
    </location>
</feature>
<evidence type="ECO:0000256" key="6">
    <source>
        <dbReference type="SAM" id="Phobius"/>
    </source>
</evidence>
<keyword evidence="2 6" id="KW-0812">Transmembrane</keyword>
<feature type="transmembrane region" description="Helical" evidence="6">
    <location>
        <begin position="438"/>
        <end position="456"/>
    </location>
</feature>
<evidence type="ECO:0000256" key="4">
    <source>
        <dbReference type="ARBA" id="ARBA00023136"/>
    </source>
</evidence>
<gene>
    <name evidence="7" type="ORF">BS47DRAFT_1423314</name>
</gene>
<keyword evidence="4 6" id="KW-0472">Membrane</keyword>
<dbReference type="InterPro" id="IPR036259">
    <property type="entry name" value="MFS_trans_sf"/>
</dbReference>
<feature type="transmembrane region" description="Helical" evidence="6">
    <location>
        <begin position="87"/>
        <end position="110"/>
    </location>
</feature>